<dbReference type="InterPro" id="IPR011528">
    <property type="entry name" value="NERD"/>
</dbReference>
<keyword evidence="4" id="KW-1185">Reference proteome</keyword>
<evidence type="ECO:0000256" key="1">
    <source>
        <dbReference type="SAM" id="MobiDB-lite"/>
    </source>
</evidence>
<evidence type="ECO:0000259" key="2">
    <source>
        <dbReference type="Pfam" id="PF08378"/>
    </source>
</evidence>
<dbReference type="Proteomes" id="UP000253741">
    <property type="component" value="Unassembled WGS sequence"/>
</dbReference>
<comment type="caution">
    <text evidence="3">The sequence shown here is derived from an EMBL/GenBank/DDBJ whole genome shotgun (WGS) entry which is preliminary data.</text>
</comment>
<reference evidence="3 4" key="1">
    <citation type="submission" date="2018-07" db="EMBL/GenBank/DDBJ databases">
        <title>Streptomyces species from bats.</title>
        <authorList>
            <person name="Dunlap C."/>
        </authorList>
    </citation>
    <scope>NUCLEOTIDE SEQUENCE [LARGE SCALE GENOMIC DNA]</scope>
    <source>
        <strain evidence="3 4">AC230</strain>
    </source>
</reference>
<evidence type="ECO:0000313" key="4">
    <source>
        <dbReference type="Proteomes" id="UP000253741"/>
    </source>
</evidence>
<dbReference type="RefSeq" id="WP_114627095.1">
    <property type="nucleotide sequence ID" value="NZ_QQNA01000316.1"/>
</dbReference>
<gene>
    <name evidence="3" type="ORF">DVH02_30545</name>
</gene>
<name>A0A370B2Y8_9ACTN</name>
<dbReference type="OrthoDB" id="5793358at2"/>
<evidence type="ECO:0000313" key="3">
    <source>
        <dbReference type="EMBL" id="RDG34223.1"/>
    </source>
</evidence>
<organism evidence="3 4">
    <name type="scientific">Streptomyces corynorhini</name>
    <dbReference type="NCBI Taxonomy" id="2282652"/>
    <lineage>
        <taxon>Bacteria</taxon>
        <taxon>Bacillati</taxon>
        <taxon>Actinomycetota</taxon>
        <taxon>Actinomycetes</taxon>
        <taxon>Kitasatosporales</taxon>
        <taxon>Streptomycetaceae</taxon>
        <taxon>Streptomyces</taxon>
    </lineage>
</organism>
<feature type="region of interest" description="Disordered" evidence="1">
    <location>
        <begin position="60"/>
        <end position="108"/>
    </location>
</feature>
<feature type="domain" description="NERD" evidence="2">
    <location>
        <begin position="125"/>
        <end position="173"/>
    </location>
</feature>
<sequence>MTRLRVTPGGRGGPGRLLVTRRDGTTVAWYDRDAGRISLFPGAGRDEVLAALAPYLTGQVSVGPPPVPTPADLDRLSLHPDDDLAPNRPGEALHGALDAAPDPGGGPGERWRRRLREAAVRAELAAQRDVGERLDRLDGAGWRVLHAIPLPGAAPSHVDHLAIGPAGVLAVRTVAARDRRVRIAGPLLRVGRAAPLPQLRWAWHAAECAALALATAVRPVLAVAEPRTLDGGPGGDVADVRVLRDTGIPALASLGGVLKPADIEALYATARDRRTWLSRPPATAGAGGPPGPAR</sequence>
<dbReference type="AlphaFoldDB" id="A0A370B2Y8"/>
<dbReference type="EMBL" id="QQNA01000316">
    <property type="protein sequence ID" value="RDG34223.1"/>
    <property type="molecule type" value="Genomic_DNA"/>
</dbReference>
<protein>
    <submittedName>
        <fullName evidence="3">NERD domain-containing protein</fullName>
    </submittedName>
</protein>
<accession>A0A370B2Y8</accession>
<feature type="compositionally biased region" description="Basic and acidic residues" evidence="1">
    <location>
        <begin position="72"/>
        <end position="82"/>
    </location>
</feature>
<dbReference type="Pfam" id="PF08378">
    <property type="entry name" value="NERD"/>
    <property type="match status" value="1"/>
</dbReference>
<proteinExistence type="predicted"/>